<dbReference type="RefSeq" id="WP_248357262.1">
    <property type="nucleotide sequence ID" value="NZ_AP025591.1"/>
</dbReference>
<dbReference type="PROSITE" id="PS51257">
    <property type="entry name" value="PROKAR_LIPOPROTEIN"/>
    <property type="match status" value="1"/>
</dbReference>
<feature type="region of interest" description="Disordered" evidence="1">
    <location>
        <begin position="24"/>
        <end position="43"/>
    </location>
</feature>
<keyword evidence="2" id="KW-0732">Signal</keyword>
<dbReference type="InterPro" id="IPR011992">
    <property type="entry name" value="EF-hand-dom_pair"/>
</dbReference>
<protein>
    <recommendedName>
        <fullName evidence="5">Lipoprotein</fullName>
    </recommendedName>
</protein>
<reference evidence="4" key="1">
    <citation type="journal article" date="2022" name="Int. J. Syst. Evol. Microbiol.">
        <title>Anaeromyxobacter oryzae sp. nov., Anaeromyxobacter diazotrophicus sp. nov. and Anaeromyxobacter paludicola sp. nov., isolated from paddy soils.</title>
        <authorList>
            <person name="Itoh H."/>
            <person name="Xu Z."/>
            <person name="Mise K."/>
            <person name="Masuda Y."/>
            <person name="Ushijima N."/>
            <person name="Hayakawa C."/>
            <person name="Shiratori Y."/>
            <person name="Senoo K."/>
        </authorList>
    </citation>
    <scope>NUCLEOTIDE SEQUENCE [LARGE SCALE GENOMIC DNA]</scope>
    <source>
        <strain evidence="4">Red232</strain>
    </source>
</reference>
<evidence type="ECO:0000256" key="1">
    <source>
        <dbReference type="SAM" id="MobiDB-lite"/>
    </source>
</evidence>
<dbReference type="SUPFAM" id="SSF69318">
    <property type="entry name" value="Integrin alpha N-terminal domain"/>
    <property type="match status" value="1"/>
</dbReference>
<evidence type="ECO:0000256" key="2">
    <source>
        <dbReference type="SAM" id="SignalP"/>
    </source>
</evidence>
<evidence type="ECO:0000313" key="4">
    <source>
        <dbReference type="Proteomes" id="UP001162891"/>
    </source>
</evidence>
<name>A0ABN6N4A3_9BACT</name>
<dbReference type="SUPFAM" id="SSF47473">
    <property type="entry name" value="EF-hand"/>
    <property type="match status" value="1"/>
</dbReference>
<sequence>MRRLLAVTAGLLALSCAGRTKAPAVSSATAPAEAPRAPIPGMEHKPGEIVAEYDLNRDGRPDVWKYVTKDADGKEVLLRKEKDLNGDGRIDTWEAYGADGALTLVVYDLDFDGKPDVTLTYEKGQLVKKEYALGFDGASRSSSFFEKGKLVRKERDTNGDGKVDYWEYWENGEIDRIGVDLDGDGQVDRWETRKAVEGGETTAAQK</sequence>
<feature type="signal peptide" evidence="2">
    <location>
        <begin position="1"/>
        <end position="22"/>
    </location>
</feature>
<evidence type="ECO:0000313" key="3">
    <source>
        <dbReference type="EMBL" id="BDG06787.1"/>
    </source>
</evidence>
<proteinExistence type="predicted"/>
<accession>A0ABN6N4A3</accession>
<organism evidence="3 4">
    <name type="scientific">Anaeromyxobacter oryzae</name>
    <dbReference type="NCBI Taxonomy" id="2918170"/>
    <lineage>
        <taxon>Bacteria</taxon>
        <taxon>Pseudomonadati</taxon>
        <taxon>Myxococcota</taxon>
        <taxon>Myxococcia</taxon>
        <taxon>Myxococcales</taxon>
        <taxon>Cystobacterineae</taxon>
        <taxon>Anaeromyxobacteraceae</taxon>
        <taxon>Anaeromyxobacter</taxon>
    </lineage>
</organism>
<evidence type="ECO:0008006" key="5">
    <source>
        <dbReference type="Google" id="ProtNLM"/>
    </source>
</evidence>
<gene>
    <name evidence="3" type="ORF">AMOR_57830</name>
</gene>
<dbReference type="Gene3D" id="3.90.930.1">
    <property type="match status" value="1"/>
</dbReference>
<dbReference type="Proteomes" id="UP001162891">
    <property type="component" value="Chromosome"/>
</dbReference>
<feature type="chain" id="PRO_5047041659" description="Lipoprotein" evidence="2">
    <location>
        <begin position="23"/>
        <end position="206"/>
    </location>
</feature>
<keyword evidence="4" id="KW-1185">Reference proteome</keyword>
<dbReference type="EMBL" id="AP025591">
    <property type="protein sequence ID" value="BDG06787.1"/>
    <property type="molecule type" value="Genomic_DNA"/>
</dbReference>
<dbReference type="InterPro" id="IPR028994">
    <property type="entry name" value="Integrin_alpha_N"/>
</dbReference>